<keyword evidence="4" id="KW-1185">Reference proteome</keyword>
<evidence type="ECO:0000313" key="4">
    <source>
        <dbReference type="Proteomes" id="UP000789405"/>
    </source>
</evidence>
<evidence type="ECO:0000259" key="2">
    <source>
        <dbReference type="Pfam" id="PF08241"/>
    </source>
</evidence>
<accession>A0A9N8WT73</accession>
<dbReference type="InterPro" id="IPR029063">
    <property type="entry name" value="SAM-dependent_MTases_sf"/>
</dbReference>
<dbReference type="OrthoDB" id="2013972at2759"/>
<feature type="domain" description="Methyltransferase type 11" evidence="2">
    <location>
        <begin position="54"/>
        <end position="106"/>
    </location>
</feature>
<gene>
    <name evidence="3" type="ORF">DERYTH_LOCUS2560</name>
</gene>
<comment type="caution">
    <text evidence="3">The sequence shown here is derived from an EMBL/GenBank/DDBJ whole genome shotgun (WGS) entry which is preliminary data.</text>
</comment>
<feature type="region of interest" description="Disordered" evidence="1">
    <location>
        <begin position="1"/>
        <end position="23"/>
    </location>
</feature>
<dbReference type="EMBL" id="CAJVPY010000830">
    <property type="protein sequence ID" value="CAG8494049.1"/>
    <property type="molecule type" value="Genomic_DNA"/>
</dbReference>
<protein>
    <submittedName>
        <fullName evidence="3">761_t:CDS:1</fullName>
    </submittedName>
</protein>
<feature type="compositionally biased region" description="Basic and acidic residues" evidence="1">
    <location>
        <begin position="10"/>
        <end position="23"/>
    </location>
</feature>
<name>A0A9N8WT73_9GLOM</name>
<dbReference type="SUPFAM" id="SSF53335">
    <property type="entry name" value="S-adenosyl-L-methionine-dependent methyltransferases"/>
    <property type="match status" value="1"/>
</dbReference>
<sequence length="220" mass="25554">MGNKHSNRKKLYESDEKDIESTSDRMNLGQNVMREIWQGNFSSPIDDVLKKGARVLDHDILKGLPFEDNSFDFVRAQMLTFDIAESDWKNIVYKEFCRVLKPGGWLEMVELELTWYNPGPLTTQLYNSGIDPLLTKRHKELMLSMPNLTLVQQEERIYPLGSWAGKIGILAETFINDSCRNVLSWAFPKKDIEKTLNKMSAESETYRSYLITFRLFAKKT</sequence>
<dbReference type="Pfam" id="PF08241">
    <property type="entry name" value="Methyltransf_11"/>
    <property type="match status" value="1"/>
</dbReference>
<organism evidence="3 4">
    <name type="scientific">Dentiscutata erythropus</name>
    <dbReference type="NCBI Taxonomy" id="1348616"/>
    <lineage>
        <taxon>Eukaryota</taxon>
        <taxon>Fungi</taxon>
        <taxon>Fungi incertae sedis</taxon>
        <taxon>Mucoromycota</taxon>
        <taxon>Glomeromycotina</taxon>
        <taxon>Glomeromycetes</taxon>
        <taxon>Diversisporales</taxon>
        <taxon>Gigasporaceae</taxon>
        <taxon>Dentiscutata</taxon>
    </lineage>
</organism>
<evidence type="ECO:0000256" key="1">
    <source>
        <dbReference type="SAM" id="MobiDB-lite"/>
    </source>
</evidence>
<evidence type="ECO:0000313" key="3">
    <source>
        <dbReference type="EMBL" id="CAG8494049.1"/>
    </source>
</evidence>
<proteinExistence type="predicted"/>
<dbReference type="Proteomes" id="UP000789405">
    <property type="component" value="Unassembled WGS sequence"/>
</dbReference>
<reference evidence="3" key="1">
    <citation type="submission" date="2021-06" db="EMBL/GenBank/DDBJ databases">
        <authorList>
            <person name="Kallberg Y."/>
            <person name="Tangrot J."/>
            <person name="Rosling A."/>
        </authorList>
    </citation>
    <scope>NUCLEOTIDE SEQUENCE</scope>
    <source>
        <strain evidence="3">MA453B</strain>
    </source>
</reference>
<dbReference type="AlphaFoldDB" id="A0A9N8WT73"/>
<dbReference type="GO" id="GO:0008757">
    <property type="term" value="F:S-adenosylmethionine-dependent methyltransferase activity"/>
    <property type="evidence" value="ECO:0007669"/>
    <property type="project" value="InterPro"/>
</dbReference>
<dbReference type="InterPro" id="IPR013216">
    <property type="entry name" value="Methyltransf_11"/>
</dbReference>
<dbReference type="Gene3D" id="3.40.50.150">
    <property type="entry name" value="Vaccinia Virus protein VP39"/>
    <property type="match status" value="1"/>
</dbReference>